<dbReference type="AlphaFoldDB" id="A0A4R1QXC3"/>
<sequence>MIVNNLSEAMMASDFLGLSEIDFILIPDPYEKKTVYAFTSK</sequence>
<protein>
    <submittedName>
        <fullName evidence="1">Uncharacterized protein</fullName>
    </submittedName>
</protein>
<name>A0A4R1QXC3_9FIRM</name>
<evidence type="ECO:0000313" key="1">
    <source>
        <dbReference type="EMBL" id="TCL56254.1"/>
    </source>
</evidence>
<evidence type="ECO:0000313" key="2">
    <source>
        <dbReference type="Proteomes" id="UP000295718"/>
    </source>
</evidence>
<gene>
    <name evidence="1" type="ORF">EDD76_11282</name>
</gene>
<comment type="caution">
    <text evidence="1">The sequence shown here is derived from an EMBL/GenBank/DDBJ whole genome shotgun (WGS) entry which is preliminary data.</text>
</comment>
<accession>A0A4R1QXC3</accession>
<dbReference type="Proteomes" id="UP000295718">
    <property type="component" value="Unassembled WGS sequence"/>
</dbReference>
<dbReference type="EMBL" id="SLUO01000012">
    <property type="protein sequence ID" value="TCL56254.1"/>
    <property type="molecule type" value="Genomic_DNA"/>
</dbReference>
<reference evidence="1 2" key="1">
    <citation type="submission" date="2019-03" db="EMBL/GenBank/DDBJ databases">
        <title>Genomic Encyclopedia of Type Strains, Phase IV (KMG-IV): sequencing the most valuable type-strain genomes for metagenomic binning, comparative biology and taxonomic classification.</title>
        <authorList>
            <person name="Goeker M."/>
        </authorList>
    </citation>
    <scope>NUCLEOTIDE SEQUENCE [LARGE SCALE GENOMIC DNA]</scope>
    <source>
        <strain evidence="1 2">DSM 100556</strain>
    </source>
</reference>
<dbReference type="RefSeq" id="WP_278245443.1">
    <property type="nucleotide sequence ID" value="NZ_JPNB01000001.1"/>
</dbReference>
<keyword evidence="2" id="KW-1185">Reference proteome</keyword>
<organism evidence="1 2">
    <name type="scientific">Kineothrix alysoides</name>
    <dbReference type="NCBI Taxonomy" id="1469948"/>
    <lineage>
        <taxon>Bacteria</taxon>
        <taxon>Bacillati</taxon>
        <taxon>Bacillota</taxon>
        <taxon>Clostridia</taxon>
        <taxon>Lachnospirales</taxon>
        <taxon>Lachnospiraceae</taxon>
        <taxon>Kineothrix</taxon>
    </lineage>
</organism>
<proteinExistence type="predicted"/>